<dbReference type="HOGENOM" id="CLU_2842088_0_0_9"/>
<gene>
    <name evidence="1" type="ORF">Clopa_1905</name>
</gene>
<dbReference type="KEGG" id="cpas:Clopa_1905"/>
<proteinExistence type="predicted"/>
<evidence type="ECO:0000313" key="1">
    <source>
        <dbReference type="EMBL" id="AGK96805.1"/>
    </source>
</evidence>
<dbReference type="Proteomes" id="UP000013523">
    <property type="component" value="Chromosome"/>
</dbReference>
<keyword evidence="2" id="KW-1185">Reference proteome</keyword>
<name>R4KAZ2_CLOPA</name>
<organism evidence="1 2">
    <name type="scientific">Clostridium pasteurianum BC1</name>
    <dbReference type="NCBI Taxonomy" id="86416"/>
    <lineage>
        <taxon>Bacteria</taxon>
        <taxon>Bacillati</taxon>
        <taxon>Bacillota</taxon>
        <taxon>Clostridia</taxon>
        <taxon>Eubacteriales</taxon>
        <taxon>Clostridiaceae</taxon>
        <taxon>Clostridium</taxon>
    </lineage>
</organism>
<reference evidence="1 2" key="1">
    <citation type="submission" date="2012-01" db="EMBL/GenBank/DDBJ databases">
        <title>Complete sequence of chromosome of Clostridium pasteurianum BC1.</title>
        <authorList>
            <consortium name="US DOE Joint Genome Institute"/>
            <person name="Lucas S."/>
            <person name="Han J."/>
            <person name="Lapidus A."/>
            <person name="Cheng J.-F."/>
            <person name="Goodwin L."/>
            <person name="Pitluck S."/>
            <person name="Peters L."/>
            <person name="Mikhailova N."/>
            <person name="Teshima H."/>
            <person name="Detter J.C."/>
            <person name="Han C."/>
            <person name="Tapia R."/>
            <person name="Land M."/>
            <person name="Hauser L."/>
            <person name="Kyrpides N."/>
            <person name="Ivanova N."/>
            <person name="Pagani I."/>
            <person name="Dunn J."/>
            <person name="Taghavi S."/>
            <person name="Francis A."/>
            <person name="van der Lelie D."/>
            <person name="Woyke T."/>
        </authorList>
    </citation>
    <scope>NUCLEOTIDE SEQUENCE [LARGE SCALE GENOMIC DNA]</scope>
    <source>
        <strain evidence="1 2">BC1</strain>
    </source>
</reference>
<dbReference type="EMBL" id="CP003261">
    <property type="protein sequence ID" value="AGK96805.1"/>
    <property type="molecule type" value="Genomic_DNA"/>
</dbReference>
<protein>
    <submittedName>
        <fullName evidence="1">Uncharacterized protein</fullName>
    </submittedName>
</protein>
<dbReference type="RefSeq" id="WP_015615123.1">
    <property type="nucleotide sequence ID" value="NC_021182.1"/>
</dbReference>
<dbReference type="OrthoDB" id="2045623at2"/>
<dbReference type="PATRIC" id="fig|86416.3.peg.1876"/>
<sequence length="65" mass="8077">MDFIYELYDSLLWVTKSDGENTYKEPWYTQNEIDEMDIFFWLDYKIYMLKKDNKETIARYDNIGL</sequence>
<dbReference type="STRING" id="86416.Clopa_1905"/>
<dbReference type="AlphaFoldDB" id="R4KAZ2"/>
<accession>R4KAZ2</accession>
<evidence type="ECO:0000313" key="2">
    <source>
        <dbReference type="Proteomes" id="UP000013523"/>
    </source>
</evidence>